<reference evidence="2 3" key="1">
    <citation type="journal article" date="2015" name="Nature">
        <title>rRNA introns, odd ribosomes, and small enigmatic genomes across a large radiation of phyla.</title>
        <authorList>
            <person name="Brown C.T."/>
            <person name="Hug L.A."/>
            <person name="Thomas B.C."/>
            <person name="Sharon I."/>
            <person name="Castelle C.J."/>
            <person name="Singh A."/>
            <person name="Wilkins M.J."/>
            <person name="Williams K.H."/>
            <person name="Banfield J.F."/>
        </authorList>
    </citation>
    <scope>NUCLEOTIDE SEQUENCE [LARGE SCALE GENOMIC DNA]</scope>
</reference>
<accession>A0A0G1BGS2</accession>
<dbReference type="SUPFAM" id="SSF103647">
    <property type="entry name" value="TSP type-3 repeat"/>
    <property type="match status" value="1"/>
</dbReference>
<evidence type="ECO:0000313" key="3">
    <source>
        <dbReference type="Proteomes" id="UP000033847"/>
    </source>
</evidence>
<dbReference type="InterPro" id="IPR028974">
    <property type="entry name" value="TSP_type-3_rpt"/>
</dbReference>
<feature type="chain" id="PRO_5002536194" evidence="1">
    <location>
        <begin position="21"/>
        <end position="495"/>
    </location>
</feature>
<dbReference type="Proteomes" id="UP000033847">
    <property type="component" value="Unassembled WGS sequence"/>
</dbReference>
<dbReference type="GO" id="GO:0005509">
    <property type="term" value="F:calcium ion binding"/>
    <property type="evidence" value="ECO:0007669"/>
    <property type="project" value="InterPro"/>
</dbReference>
<feature type="signal peptide" evidence="1">
    <location>
        <begin position="1"/>
        <end position="20"/>
    </location>
</feature>
<dbReference type="AlphaFoldDB" id="A0A0G1BGS2"/>
<proteinExistence type="predicted"/>
<evidence type="ECO:0000313" key="2">
    <source>
        <dbReference type="EMBL" id="KKS36643.1"/>
    </source>
</evidence>
<evidence type="ECO:0000256" key="1">
    <source>
        <dbReference type="SAM" id="SignalP"/>
    </source>
</evidence>
<organism evidence="2 3">
    <name type="scientific">candidate division WWE3 bacterium GW2011_GWF1_42_14</name>
    <dbReference type="NCBI Taxonomy" id="1619138"/>
    <lineage>
        <taxon>Bacteria</taxon>
        <taxon>Katanobacteria</taxon>
    </lineage>
</organism>
<protein>
    <submittedName>
        <fullName evidence="2">Uncharacterized protein</fullName>
    </submittedName>
</protein>
<name>A0A0G1BGS2_UNCKA</name>
<keyword evidence="1" id="KW-0732">Signal</keyword>
<dbReference type="EMBL" id="LCCU01000025">
    <property type="protein sequence ID" value="KKS36643.1"/>
    <property type="molecule type" value="Genomic_DNA"/>
</dbReference>
<sequence>MKKLGIIMFLLAFFAIPSFAATTKNYGDQTLTGGFQSGNFPEEWDLTQCPMTLSFTYDGNGLVDDPGTHAWSEIGVRAFGYGNFNPTWMNEGAGIWLATDYDWTANTFDPDVSPTLDLDDKFLLQKGGGMGESAYDLPSTPPVPGNNHRFWWDRDGVDPWQNDETANTGGIYDISITLAASSPTTGTAYMNIRGLDQGFETDENWNTIELTPAGMSFSGDMTKQQVFYGLYGYGATHSVAFNDIQVNGCYADTDSDGVVNHLDRCPDTPIEEEWESDRGWGTNRWQVQDDFWYQNKPVKKGGNIPEKGNGIDYTYGCNGHQILNLLTAELGDNAMSGHYKFGLSSSVLEEFHLDMADGKLDGMYLLDTVIVPTNTMAGATSTIPLVSGVNYRLDVSGEWTNRGWEKVDAKFTSGDNWVTQLEGPSGGFLNELLDLQVNEAFVDWGLYSDAHEYSLDFPGDDGTVNFRVFDGIGSPDPAWYGDNVGSLTVKIYADL</sequence>
<comment type="caution">
    <text evidence="2">The sequence shown here is derived from an EMBL/GenBank/DDBJ whole genome shotgun (WGS) entry which is preliminary data.</text>
</comment>
<gene>
    <name evidence="2" type="ORF">UV00_C0025G0010</name>
</gene>